<dbReference type="InterPro" id="IPR007607">
    <property type="entry name" value="BacA/B"/>
</dbReference>
<accession>A0ABU3Q442</accession>
<evidence type="ECO:0000256" key="1">
    <source>
        <dbReference type="ARBA" id="ARBA00044755"/>
    </source>
</evidence>
<proteinExistence type="inferred from homology"/>
<evidence type="ECO:0000313" key="2">
    <source>
        <dbReference type="EMBL" id="MDT9598179.1"/>
    </source>
</evidence>
<dbReference type="RefSeq" id="WP_315723996.1">
    <property type="nucleotide sequence ID" value="NZ_JAVUPU010000002.1"/>
</dbReference>
<dbReference type="Proteomes" id="UP001259572">
    <property type="component" value="Unassembled WGS sequence"/>
</dbReference>
<dbReference type="PANTHER" id="PTHR35024">
    <property type="entry name" value="HYPOTHETICAL CYTOSOLIC PROTEIN"/>
    <property type="match status" value="1"/>
</dbReference>
<comment type="similarity">
    <text evidence="1">Belongs to the bactofilin family.</text>
</comment>
<gene>
    <name evidence="2" type="ORF">RQX22_04340</name>
</gene>
<protein>
    <submittedName>
        <fullName evidence="2">Polymer-forming cytoskeletal protein</fullName>
    </submittedName>
</protein>
<organism evidence="2 3">
    <name type="scientific">Sphingosinicella rhizophila</name>
    <dbReference type="NCBI Taxonomy" id="3050082"/>
    <lineage>
        <taxon>Bacteria</taxon>
        <taxon>Pseudomonadati</taxon>
        <taxon>Pseudomonadota</taxon>
        <taxon>Alphaproteobacteria</taxon>
        <taxon>Sphingomonadales</taxon>
        <taxon>Sphingosinicellaceae</taxon>
        <taxon>Sphingosinicella</taxon>
    </lineage>
</organism>
<dbReference type="Pfam" id="PF04519">
    <property type="entry name" value="Bactofilin"/>
    <property type="match status" value="1"/>
</dbReference>
<keyword evidence="3" id="KW-1185">Reference proteome</keyword>
<dbReference type="PANTHER" id="PTHR35024:SF4">
    <property type="entry name" value="POLYMER-FORMING CYTOSKELETAL PROTEIN"/>
    <property type="match status" value="1"/>
</dbReference>
<name>A0ABU3Q442_9SPHN</name>
<sequence>MENPEPREKPEKNPVSVIGADIVITGNIESSLDQRAVDLHIEGRVNGDVRCATLILGEGSMIKGSIHADRVRVSGAVEGSVETRDLAIEAGARVTGDIVYERLRVANGGMIEGNIKCRTIEGNEGGGSKLKLVEAPGDAKSKPIYID</sequence>
<comment type="caution">
    <text evidence="2">The sequence shown here is derived from an EMBL/GenBank/DDBJ whole genome shotgun (WGS) entry which is preliminary data.</text>
</comment>
<reference evidence="2 3" key="1">
    <citation type="submission" date="2023-05" db="EMBL/GenBank/DDBJ databases">
        <authorList>
            <person name="Guo Y."/>
        </authorList>
    </citation>
    <scope>NUCLEOTIDE SEQUENCE [LARGE SCALE GENOMIC DNA]</scope>
    <source>
        <strain evidence="2 3">GR2756</strain>
    </source>
</reference>
<evidence type="ECO:0000313" key="3">
    <source>
        <dbReference type="Proteomes" id="UP001259572"/>
    </source>
</evidence>
<dbReference type="EMBL" id="JAVUPU010000002">
    <property type="protein sequence ID" value="MDT9598179.1"/>
    <property type="molecule type" value="Genomic_DNA"/>
</dbReference>